<dbReference type="EMBL" id="GDHC01012948">
    <property type="protein sequence ID" value="JAQ05681.1"/>
    <property type="molecule type" value="Transcribed_RNA"/>
</dbReference>
<reference evidence="2" key="1">
    <citation type="journal article" date="2016" name="Gigascience">
        <title>De novo construction of an expanded transcriptome assembly for the western tarnished plant bug, Lygus hesperus.</title>
        <authorList>
            <person name="Tassone E.E."/>
            <person name="Geib S.M."/>
            <person name="Hall B."/>
            <person name="Fabrick J.A."/>
            <person name="Brent C.S."/>
            <person name="Hull J.J."/>
        </authorList>
    </citation>
    <scope>NUCLEOTIDE SEQUENCE</scope>
</reference>
<organism evidence="2">
    <name type="scientific">Lygus hesperus</name>
    <name type="common">Western plant bug</name>
    <dbReference type="NCBI Taxonomy" id="30085"/>
    <lineage>
        <taxon>Eukaryota</taxon>
        <taxon>Metazoa</taxon>
        <taxon>Ecdysozoa</taxon>
        <taxon>Arthropoda</taxon>
        <taxon>Hexapoda</taxon>
        <taxon>Insecta</taxon>
        <taxon>Pterygota</taxon>
        <taxon>Neoptera</taxon>
        <taxon>Paraneoptera</taxon>
        <taxon>Hemiptera</taxon>
        <taxon>Heteroptera</taxon>
        <taxon>Panheteroptera</taxon>
        <taxon>Cimicomorpha</taxon>
        <taxon>Miridae</taxon>
        <taxon>Mirini</taxon>
        <taxon>Lygus</taxon>
    </lineage>
</organism>
<gene>
    <name evidence="2" type="ORF">g.92286</name>
</gene>
<protein>
    <submittedName>
        <fullName evidence="2">Uncharacterized protein</fullName>
    </submittedName>
</protein>
<evidence type="ECO:0000313" key="2">
    <source>
        <dbReference type="EMBL" id="JAQ05681.1"/>
    </source>
</evidence>
<feature type="non-terminal residue" evidence="2">
    <location>
        <position position="1"/>
    </location>
</feature>
<name>A0A146LBM3_LYGHE</name>
<evidence type="ECO:0000256" key="1">
    <source>
        <dbReference type="SAM" id="MobiDB-lite"/>
    </source>
</evidence>
<proteinExistence type="predicted"/>
<feature type="region of interest" description="Disordered" evidence="1">
    <location>
        <begin position="98"/>
        <end position="125"/>
    </location>
</feature>
<feature type="compositionally biased region" description="Polar residues" evidence="1">
    <location>
        <begin position="98"/>
        <end position="122"/>
    </location>
</feature>
<dbReference type="AlphaFoldDB" id="A0A146LBM3"/>
<accession>A0A146LBM3</accession>
<sequence>NNNNNNNTTASTLYNQLDNFVHFTLDSNMLSTSDEHTSLYQPPPIVETVPSGARVDGATVGGDGNHGPDGALCTRTSKSCSIRDMDAVSSTAIGTTIQGGQQEMSAQPSTLFNPQRRPSSTHIPPFLLPKIDTVDLDGGSTDVLLHQQQSQSMQLSRSPDTHAPAADIPSNLQLEIVGGTSNVVCPSQTDTVFHEIPTPIPLPLSLSSNPQPYQQS</sequence>